<gene>
    <name evidence="1" type="ORF">HD556DRAFT_1428439</name>
</gene>
<dbReference type="PANTHER" id="PTHR33096">
    <property type="entry name" value="CXC2 DOMAIN-CONTAINING PROTEIN"/>
    <property type="match status" value="1"/>
</dbReference>
<name>A0A9P7E3N4_9AGAM</name>
<dbReference type="Pfam" id="PF18758">
    <property type="entry name" value="KDZ"/>
    <property type="match status" value="1"/>
</dbReference>
<protein>
    <submittedName>
        <fullName evidence="1">Uncharacterized protein</fullName>
    </submittedName>
</protein>
<keyword evidence="2" id="KW-1185">Reference proteome</keyword>
<dbReference type="AlphaFoldDB" id="A0A9P7E3N4"/>
<dbReference type="EMBL" id="JABBWE010000001">
    <property type="protein sequence ID" value="KAG1810367.1"/>
    <property type="molecule type" value="Genomic_DNA"/>
</dbReference>
<dbReference type="InterPro" id="IPR040521">
    <property type="entry name" value="KDZ"/>
</dbReference>
<sequence>MKDKKTKKMWGVFDESGIFMVVCHHRFSLVIADIVQSGEQAKYPLAVVSKLLDAFGKDLGSGYNIGCRFKTTLSRSVLGHRAHELNHTSLVSVFHGHAHQHLCQLDRLATYVDGLGLEDLKGCEWTFSKSNALASSVRYASIFDWCQAITNYFQHNNDYEI</sequence>
<accession>A0A9P7E3N4</accession>
<evidence type="ECO:0000313" key="1">
    <source>
        <dbReference type="EMBL" id="KAG1810367.1"/>
    </source>
</evidence>
<reference evidence="1" key="1">
    <citation type="journal article" date="2020" name="New Phytol.">
        <title>Comparative genomics reveals dynamic genome evolution in host specialist ectomycorrhizal fungi.</title>
        <authorList>
            <person name="Lofgren L.A."/>
            <person name="Nguyen N.H."/>
            <person name="Vilgalys R."/>
            <person name="Ruytinx J."/>
            <person name="Liao H.L."/>
            <person name="Branco S."/>
            <person name="Kuo A."/>
            <person name="LaButti K."/>
            <person name="Lipzen A."/>
            <person name="Andreopoulos W."/>
            <person name="Pangilinan J."/>
            <person name="Riley R."/>
            <person name="Hundley H."/>
            <person name="Na H."/>
            <person name="Barry K."/>
            <person name="Grigoriev I.V."/>
            <person name="Stajich J.E."/>
            <person name="Kennedy P.G."/>
        </authorList>
    </citation>
    <scope>NUCLEOTIDE SEQUENCE</scope>
    <source>
        <strain evidence="1">S12</strain>
    </source>
</reference>
<dbReference type="PANTHER" id="PTHR33096:SF1">
    <property type="entry name" value="CXC1-LIKE CYSTEINE CLUSTER ASSOCIATED WITH KDZ TRANSPOSASES DOMAIN-CONTAINING PROTEIN"/>
    <property type="match status" value="1"/>
</dbReference>
<dbReference type="OrthoDB" id="2656346at2759"/>
<comment type="caution">
    <text evidence="1">The sequence shown here is derived from an EMBL/GenBank/DDBJ whole genome shotgun (WGS) entry which is preliminary data.</text>
</comment>
<dbReference type="Proteomes" id="UP000719766">
    <property type="component" value="Unassembled WGS sequence"/>
</dbReference>
<proteinExistence type="predicted"/>
<organism evidence="1 2">
    <name type="scientific">Suillus plorans</name>
    <dbReference type="NCBI Taxonomy" id="116603"/>
    <lineage>
        <taxon>Eukaryota</taxon>
        <taxon>Fungi</taxon>
        <taxon>Dikarya</taxon>
        <taxon>Basidiomycota</taxon>
        <taxon>Agaricomycotina</taxon>
        <taxon>Agaricomycetes</taxon>
        <taxon>Agaricomycetidae</taxon>
        <taxon>Boletales</taxon>
        <taxon>Suillineae</taxon>
        <taxon>Suillaceae</taxon>
        <taxon>Suillus</taxon>
    </lineage>
</organism>
<dbReference type="RefSeq" id="XP_041168032.1">
    <property type="nucleotide sequence ID" value="XM_041304711.1"/>
</dbReference>
<dbReference type="GeneID" id="64598475"/>
<evidence type="ECO:0000313" key="2">
    <source>
        <dbReference type="Proteomes" id="UP000719766"/>
    </source>
</evidence>